<comment type="caution">
    <text evidence="2">The sequence shown here is derived from an EMBL/GenBank/DDBJ whole genome shotgun (WGS) entry which is preliminary data.</text>
</comment>
<sequence>MTKIGSGMFSCISDASSISILECPVDNTNPPGVQMSQASLKRLRKIVERQKLNHSEEGVNDTNFPWNDDFGEYSPIPHTNECSSFPEAKLAKQSSAHSRQVIRKVTEGTPPSAYKG</sequence>
<dbReference type="AlphaFoldDB" id="A0A4E0R6G4"/>
<gene>
    <name evidence="2" type="ORF">D915_008238</name>
</gene>
<protein>
    <submittedName>
        <fullName evidence="2">Uncharacterized protein</fullName>
    </submittedName>
</protein>
<dbReference type="Proteomes" id="UP000230066">
    <property type="component" value="Unassembled WGS sequence"/>
</dbReference>
<name>A0A4E0R6G4_FASHE</name>
<keyword evidence="3" id="KW-1185">Reference proteome</keyword>
<evidence type="ECO:0000313" key="2">
    <source>
        <dbReference type="EMBL" id="THD21151.1"/>
    </source>
</evidence>
<evidence type="ECO:0000313" key="3">
    <source>
        <dbReference type="Proteomes" id="UP000230066"/>
    </source>
</evidence>
<dbReference type="EMBL" id="JXXN02003810">
    <property type="protein sequence ID" value="THD21151.1"/>
    <property type="molecule type" value="Genomic_DNA"/>
</dbReference>
<proteinExistence type="predicted"/>
<organism evidence="2 3">
    <name type="scientific">Fasciola hepatica</name>
    <name type="common">Liver fluke</name>
    <dbReference type="NCBI Taxonomy" id="6192"/>
    <lineage>
        <taxon>Eukaryota</taxon>
        <taxon>Metazoa</taxon>
        <taxon>Spiralia</taxon>
        <taxon>Lophotrochozoa</taxon>
        <taxon>Platyhelminthes</taxon>
        <taxon>Trematoda</taxon>
        <taxon>Digenea</taxon>
        <taxon>Plagiorchiida</taxon>
        <taxon>Echinostomata</taxon>
        <taxon>Echinostomatoidea</taxon>
        <taxon>Fasciolidae</taxon>
        <taxon>Fasciola</taxon>
    </lineage>
</organism>
<feature type="region of interest" description="Disordered" evidence="1">
    <location>
        <begin position="88"/>
        <end position="116"/>
    </location>
</feature>
<evidence type="ECO:0000256" key="1">
    <source>
        <dbReference type="SAM" id="MobiDB-lite"/>
    </source>
</evidence>
<reference evidence="2" key="1">
    <citation type="submission" date="2019-03" db="EMBL/GenBank/DDBJ databases">
        <title>Improved annotation for the trematode Fasciola hepatica.</title>
        <authorList>
            <person name="Choi Y.-J."/>
            <person name="Martin J."/>
            <person name="Mitreva M."/>
        </authorList>
    </citation>
    <scope>NUCLEOTIDE SEQUENCE [LARGE SCALE GENOMIC DNA]</scope>
</reference>
<accession>A0A4E0R6G4</accession>